<protein>
    <submittedName>
        <fullName evidence="1">Uncharacterized protein</fullName>
    </submittedName>
</protein>
<proteinExistence type="predicted"/>
<organism evidence="1 2">
    <name type="scientific">Hymenolepis diminuta</name>
    <name type="common">Rat tapeworm</name>
    <dbReference type="NCBI Taxonomy" id="6216"/>
    <lineage>
        <taxon>Eukaryota</taxon>
        <taxon>Metazoa</taxon>
        <taxon>Spiralia</taxon>
        <taxon>Lophotrochozoa</taxon>
        <taxon>Platyhelminthes</taxon>
        <taxon>Cestoda</taxon>
        <taxon>Eucestoda</taxon>
        <taxon>Cyclophyllidea</taxon>
        <taxon>Hymenolepididae</taxon>
        <taxon>Hymenolepis</taxon>
    </lineage>
</organism>
<dbReference type="Proteomes" id="UP000321570">
    <property type="component" value="Unassembled WGS sequence"/>
</dbReference>
<evidence type="ECO:0000313" key="1">
    <source>
        <dbReference type="EMBL" id="VUZ44864.1"/>
    </source>
</evidence>
<accession>A0A564YE92</accession>
<dbReference type="AlphaFoldDB" id="A0A564YE92"/>
<reference evidence="1 2" key="1">
    <citation type="submission" date="2019-07" db="EMBL/GenBank/DDBJ databases">
        <authorList>
            <person name="Jastrzebski P J."/>
            <person name="Paukszto L."/>
            <person name="Jastrzebski P J."/>
        </authorList>
    </citation>
    <scope>NUCLEOTIDE SEQUENCE [LARGE SCALE GENOMIC DNA]</scope>
    <source>
        <strain evidence="1 2">WMS-il1</strain>
    </source>
</reference>
<evidence type="ECO:0000313" key="2">
    <source>
        <dbReference type="Proteomes" id="UP000321570"/>
    </source>
</evidence>
<dbReference type="EMBL" id="CABIJS010000154">
    <property type="protein sequence ID" value="VUZ44864.1"/>
    <property type="molecule type" value="Genomic_DNA"/>
</dbReference>
<gene>
    <name evidence="1" type="ORF">WMSIL1_LOCUS4980</name>
</gene>
<name>A0A564YE92_HYMDI</name>
<keyword evidence="2" id="KW-1185">Reference proteome</keyword>
<sequence>MRFLNSYLWHHQSPRPNYLDLTVALDMLDPNIAHQVLDEQPSRSSRVQLSAFFLLLRPSSLTSTIPSFLPPSLPSYFPSLPFSVGLVLFLPLGPWRSPPMPRTERCVLLRSPSIMREDLRSLSSPQPSFSIHVLIH</sequence>